<keyword evidence="2" id="KW-1185">Reference proteome</keyword>
<accession>A0A8S4RJQ7</accession>
<gene>
    <name evidence="1" type="primary">jg9803</name>
    <name evidence="1" type="ORF">PAEG_LOCUS14823</name>
</gene>
<dbReference type="OrthoDB" id="5798273at2759"/>
<dbReference type="PANTHER" id="PTHR34717:SF1">
    <property type="entry name" value="EG:BACR7A4.20 PROTEIN"/>
    <property type="match status" value="1"/>
</dbReference>
<name>A0A8S4RJQ7_9NEOP</name>
<protein>
    <submittedName>
        <fullName evidence="1">Jg9803 protein</fullName>
    </submittedName>
</protein>
<dbReference type="PANTHER" id="PTHR34717">
    <property type="entry name" value="EG:BACR7A4.20 PROTEIN"/>
    <property type="match status" value="1"/>
</dbReference>
<organism evidence="1 2">
    <name type="scientific">Pararge aegeria aegeria</name>
    <dbReference type="NCBI Taxonomy" id="348720"/>
    <lineage>
        <taxon>Eukaryota</taxon>
        <taxon>Metazoa</taxon>
        <taxon>Ecdysozoa</taxon>
        <taxon>Arthropoda</taxon>
        <taxon>Hexapoda</taxon>
        <taxon>Insecta</taxon>
        <taxon>Pterygota</taxon>
        <taxon>Neoptera</taxon>
        <taxon>Endopterygota</taxon>
        <taxon>Lepidoptera</taxon>
        <taxon>Glossata</taxon>
        <taxon>Ditrysia</taxon>
        <taxon>Papilionoidea</taxon>
        <taxon>Nymphalidae</taxon>
        <taxon>Satyrinae</taxon>
        <taxon>Satyrini</taxon>
        <taxon>Parargina</taxon>
        <taxon>Pararge</taxon>
    </lineage>
</organism>
<comment type="caution">
    <text evidence="1">The sequence shown here is derived from an EMBL/GenBank/DDBJ whole genome shotgun (WGS) entry which is preliminary data.</text>
</comment>
<dbReference type="AlphaFoldDB" id="A0A8S4RJQ7"/>
<proteinExistence type="predicted"/>
<sequence>MTCLLVVSGVLIVLLAVFLRRRDPEPIFGIYSVPGKWYYVKYLVFACLYYYRKYSSKNHEAGKEGRAGQGVKAIANPADMDKAQPLSYHAKAFDAVFFISAKKEDDKDKGVYVISGCERRPMGMCNGLFYIGLPGKGLLCSKKIPDTVLFGAPIGEFGAEGIKMTPVEPMKKWTISYRGQMWYQNDPSKVVDVEFNGEWNATSKYFDYDCDLHPPAVIRSIAREKWSREYFEGLKTAHQSHYEQFGEMKCKFKLGSECYEYTLPSFRDHSFGQTRDWSLMHRYAFHHIFLEDGTNISVGVICQPSTATSLEAGVVGLPNGEVLAVKWADLKLYQHGEGGSAPKDYAFRIQAGDEVYTIQVLVEYESVHYVSQEWEARMVERFCSFNVNGVRGRGVSEFHYRHRDGRPESAARGDPEWFRTMCHKTRGADI</sequence>
<evidence type="ECO:0000313" key="2">
    <source>
        <dbReference type="Proteomes" id="UP000838756"/>
    </source>
</evidence>
<dbReference type="Proteomes" id="UP000838756">
    <property type="component" value="Unassembled WGS sequence"/>
</dbReference>
<reference evidence="1" key="1">
    <citation type="submission" date="2022-03" db="EMBL/GenBank/DDBJ databases">
        <authorList>
            <person name="Lindestad O."/>
        </authorList>
    </citation>
    <scope>NUCLEOTIDE SEQUENCE</scope>
</reference>
<dbReference type="EMBL" id="CAKXAJ010025277">
    <property type="protein sequence ID" value="CAH2237550.1"/>
    <property type="molecule type" value="Genomic_DNA"/>
</dbReference>
<evidence type="ECO:0000313" key="1">
    <source>
        <dbReference type="EMBL" id="CAH2237550.1"/>
    </source>
</evidence>